<dbReference type="Gene3D" id="3.40.720.10">
    <property type="entry name" value="Alkaline Phosphatase, subunit A"/>
    <property type="match status" value="1"/>
</dbReference>
<evidence type="ECO:0000256" key="4">
    <source>
        <dbReference type="ARBA" id="ARBA00022729"/>
    </source>
</evidence>
<name>A0A4P2VG41_FLUSA</name>
<sequence>MNSSLQINLPQNNTRQHRPNVFIFASDSLRYDRLNENKYANVMPFLRTKLREAELFKPMLVGIPRTFPSWVEIATGIYSSNNGVRTMFPSRNTRIGKKQTIFETAKESGYSTIFVSDFAGDIFPRYPFGADEINAPTSNLQSMVENGIISGISVIQSILTLPKMHRILPALLESPEISDPRLVAKAFSESLSHVSEVSRPVFMTTFFSTAHFPYAAPGPWFAKFQDKDDKGNYKFRKIPDQTLIDNAKINNISETSINQTIALYDGSLNAIDSTLKDLYLELENKGWLRNSIILFFGDHGENLYEGNLGMGHGDGVSGEYSNVTPLIILTKGNSVPIQSQKPIKHIVRTIDIAPTIARRINVNFPENELDGEPLLDITEKLPNFPSGLAYMETGIWFTTGKLTPEHQPRVIYPSVTSLLDIDEGMNFEFYVRPSYSQAIPGVKERAWVNDIYKLIARTTRYGVQTSLYFRTDKASEVDLLADPKSVENYKAIAMEMLNQMNKYLISRGVEIVPNGKGSFFYSENITQ</sequence>
<evidence type="ECO:0000256" key="2">
    <source>
        <dbReference type="ARBA" id="ARBA00008779"/>
    </source>
</evidence>
<dbReference type="PANTHER" id="PTHR42693:SF42">
    <property type="entry name" value="ARYLSULFATASE G"/>
    <property type="match status" value="1"/>
</dbReference>
<organism evidence="8 9">
    <name type="scientific">Fluviispira sanaruensis</name>
    <dbReference type="NCBI Taxonomy" id="2493639"/>
    <lineage>
        <taxon>Bacteria</taxon>
        <taxon>Pseudomonadati</taxon>
        <taxon>Bdellovibrionota</taxon>
        <taxon>Oligoflexia</taxon>
        <taxon>Silvanigrellales</taxon>
        <taxon>Silvanigrellaceae</taxon>
        <taxon>Fluviispira</taxon>
    </lineage>
</organism>
<dbReference type="KEGG" id="sbf:JCM31447_02230"/>
<comment type="similarity">
    <text evidence="2">Belongs to the sulfatase family.</text>
</comment>
<evidence type="ECO:0000313" key="8">
    <source>
        <dbReference type="EMBL" id="BBH51803.1"/>
    </source>
</evidence>
<feature type="domain" description="Sulfatase N-terminal" evidence="7">
    <location>
        <begin position="19"/>
        <end position="358"/>
    </location>
</feature>
<accession>A0A4P2VG41</accession>
<keyword evidence="4" id="KW-0732">Signal</keyword>
<evidence type="ECO:0000259" key="7">
    <source>
        <dbReference type="Pfam" id="PF00884"/>
    </source>
</evidence>
<dbReference type="Pfam" id="PF00884">
    <property type="entry name" value="Sulfatase"/>
    <property type="match status" value="1"/>
</dbReference>
<evidence type="ECO:0000256" key="6">
    <source>
        <dbReference type="ARBA" id="ARBA00022837"/>
    </source>
</evidence>
<keyword evidence="9" id="KW-1185">Reference proteome</keyword>
<dbReference type="InterPro" id="IPR000917">
    <property type="entry name" value="Sulfatase_N"/>
</dbReference>
<dbReference type="SUPFAM" id="SSF53649">
    <property type="entry name" value="Alkaline phosphatase-like"/>
    <property type="match status" value="1"/>
</dbReference>
<dbReference type="InterPro" id="IPR017850">
    <property type="entry name" value="Alkaline_phosphatase_core_sf"/>
</dbReference>
<gene>
    <name evidence="8" type="ORF">JCM31447_02230</name>
</gene>
<evidence type="ECO:0000256" key="1">
    <source>
        <dbReference type="ARBA" id="ARBA00001913"/>
    </source>
</evidence>
<dbReference type="GO" id="GO:0046872">
    <property type="term" value="F:metal ion binding"/>
    <property type="evidence" value="ECO:0007669"/>
    <property type="project" value="UniProtKB-KW"/>
</dbReference>
<dbReference type="GO" id="GO:0004065">
    <property type="term" value="F:arylsulfatase activity"/>
    <property type="evidence" value="ECO:0007669"/>
    <property type="project" value="TreeGrafter"/>
</dbReference>
<comment type="cofactor">
    <cofactor evidence="1">
        <name>Ca(2+)</name>
        <dbReference type="ChEBI" id="CHEBI:29108"/>
    </cofactor>
</comment>
<dbReference type="InterPro" id="IPR050738">
    <property type="entry name" value="Sulfatase"/>
</dbReference>
<protein>
    <recommendedName>
        <fullName evidence="7">Sulfatase N-terminal domain-containing protein</fullName>
    </recommendedName>
</protein>
<dbReference type="Proteomes" id="UP000291236">
    <property type="component" value="Chromosome"/>
</dbReference>
<dbReference type="AlphaFoldDB" id="A0A4P2VG41"/>
<keyword evidence="5" id="KW-0378">Hydrolase</keyword>
<evidence type="ECO:0000256" key="5">
    <source>
        <dbReference type="ARBA" id="ARBA00022801"/>
    </source>
</evidence>
<keyword evidence="3" id="KW-0479">Metal-binding</keyword>
<dbReference type="PANTHER" id="PTHR42693">
    <property type="entry name" value="ARYLSULFATASE FAMILY MEMBER"/>
    <property type="match status" value="1"/>
</dbReference>
<reference evidence="8 9" key="1">
    <citation type="submission" date="2018-12" db="EMBL/GenBank/DDBJ databases">
        <title>Rubrispira sanarue gen. nov., sp., nov., a member of the order Silvanigrellales, isolated from a brackish lake in Hamamatsu Japan.</title>
        <authorList>
            <person name="Maejima Y."/>
            <person name="Iino T."/>
            <person name="Muraguchi Y."/>
            <person name="Fukuda K."/>
            <person name="Nojiri H."/>
            <person name="Ohkuma M."/>
            <person name="Moriuchi R."/>
            <person name="Dohra H."/>
            <person name="Kimbara K."/>
            <person name="Shintani M."/>
        </authorList>
    </citation>
    <scope>NUCLEOTIDE SEQUENCE [LARGE SCALE GENOMIC DNA]</scope>
    <source>
        <strain evidence="8 9">RF1110005</strain>
    </source>
</reference>
<evidence type="ECO:0000313" key="9">
    <source>
        <dbReference type="Proteomes" id="UP000291236"/>
    </source>
</evidence>
<evidence type="ECO:0000256" key="3">
    <source>
        <dbReference type="ARBA" id="ARBA00022723"/>
    </source>
</evidence>
<proteinExistence type="inferred from homology"/>
<dbReference type="EMBL" id="AP019368">
    <property type="protein sequence ID" value="BBH51803.1"/>
    <property type="molecule type" value="Genomic_DNA"/>
</dbReference>
<keyword evidence="6" id="KW-0106">Calcium</keyword>